<name>A0A1H4CRQ3_ALKAM</name>
<evidence type="ECO:0000313" key="2">
    <source>
        <dbReference type="Proteomes" id="UP000198773"/>
    </source>
</evidence>
<dbReference type="RefSeq" id="WP_091342536.1">
    <property type="nucleotide sequence ID" value="NZ_FNRM01000004.1"/>
</dbReference>
<reference evidence="1 2" key="1">
    <citation type="submission" date="2016-10" db="EMBL/GenBank/DDBJ databases">
        <authorList>
            <person name="de Groot N.N."/>
        </authorList>
    </citation>
    <scope>NUCLEOTIDE SEQUENCE [LARGE SCALE GENOMIC DNA]</scope>
    <source>
        <strain evidence="1 2">CGMCC 1.3430</strain>
    </source>
</reference>
<gene>
    <name evidence="1" type="ORF">SAMN04488051_104298</name>
</gene>
<dbReference type="EMBL" id="FNRM01000004">
    <property type="protein sequence ID" value="SEA62988.1"/>
    <property type="molecule type" value="Genomic_DNA"/>
</dbReference>
<keyword evidence="2" id="KW-1185">Reference proteome</keyword>
<dbReference type="OrthoDB" id="5768127at2"/>
<dbReference type="Proteomes" id="UP000198773">
    <property type="component" value="Unassembled WGS sequence"/>
</dbReference>
<dbReference type="AlphaFoldDB" id="A0A1H4CRQ3"/>
<organism evidence="1 2">
    <name type="scientific">Alkalimonas amylolytica</name>
    <dbReference type="NCBI Taxonomy" id="152573"/>
    <lineage>
        <taxon>Bacteria</taxon>
        <taxon>Pseudomonadati</taxon>
        <taxon>Pseudomonadota</taxon>
        <taxon>Gammaproteobacteria</taxon>
        <taxon>Alkalimonas</taxon>
    </lineage>
</organism>
<proteinExistence type="predicted"/>
<protein>
    <submittedName>
        <fullName evidence="1">Uncharacterized protein</fullName>
    </submittedName>
</protein>
<dbReference type="STRING" id="152573.SAMN04488051_104298"/>
<sequence length="141" mass="16082">MRSGKGKFELVKEDNTIWLTAWGTWTNLTVEDYIKQLRQMALSFASSPWAMSLDGTQWQACPADVFSKLQDNSSWCFQHQLKFGIVMLPEHPLFRWQFTKATDVPKPADYQRAVVADHEEARAILTRAGFLSEKSIQALGS</sequence>
<evidence type="ECO:0000313" key="1">
    <source>
        <dbReference type="EMBL" id="SEA62988.1"/>
    </source>
</evidence>
<accession>A0A1H4CRQ3</accession>